<dbReference type="SUPFAM" id="SSF52172">
    <property type="entry name" value="CheY-like"/>
    <property type="match status" value="1"/>
</dbReference>
<keyword evidence="11" id="KW-1185">Reference proteome</keyword>
<keyword evidence="4" id="KW-0238">DNA-binding</keyword>
<dbReference type="InterPro" id="IPR001789">
    <property type="entry name" value="Sig_transdc_resp-reg_receiver"/>
</dbReference>
<dbReference type="InterPro" id="IPR018060">
    <property type="entry name" value="HTH_AraC"/>
</dbReference>
<feature type="domain" description="Response regulatory" evidence="9">
    <location>
        <begin position="33"/>
        <end position="149"/>
    </location>
</feature>
<dbReference type="PROSITE" id="PS01124">
    <property type="entry name" value="HTH_ARAC_FAMILY_2"/>
    <property type="match status" value="1"/>
</dbReference>
<name>A0ABT6AN59_9BURK</name>
<dbReference type="CDD" id="cd19920">
    <property type="entry name" value="REC_PA4781-like"/>
    <property type="match status" value="1"/>
</dbReference>
<evidence type="ECO:0000256" key="7">
    <source>
        <dbReference type="SAM" id="MobiDB-lite"/>
    </source>
</evidence>
<dbReference type="InterPro" id="IPR018062">
    <property type="entry name" value="HTH_AraC-typ_CS"/>
</dbReference>
<comment type="caution">
    <text evidence="10">The sequence shown here is derived from an EMBL/GenBank/DDBJ whole genome shotgun (WGS) entry which is preliminary data.</text>
</comment>
<dbReference type="SUPFAM" id="SSF46689">
    <property type="entry name" value="Homeodomain-like"/>
    <property type="match status" value="2"/>
</dbReference>
<dbReference type="Pfam" id="PF12833">
    <property type="entry name" value="HTH_18"/>
    <property type="match status" value="1"/>
</dbReference>
<evidence type="ECO:0000259" key="8">
    <source>
        <dbReference type="PROSITE" id="PS01124"/>
    </source>
</evidence>
<dbReference type="SMART" id="SM00448">
    <property type="entry name" value="REC"/>
    <property type="match status" value="1"/>
</dbReference>
<evidence type="ECO:0000259" key="9">
    <source>
        <dbReference type="PROSITE" id="PS50110"/>
    </source>
</evidence>
<accession>A0ABT6AN59</accession>
<gene>
    <name evidence="10" type="ORF">P3W85_12395</name>
</gene>
<organism evidence="10 11">
    <name type="scientific">Cupriavidus basilensis</name>
    <dbReference type="NCBI Taxonomy" id="68895"/>
    <lineage>
        <taxon>Bacteria</taxon>
        <taxon>Pseudomonadati</taxon>
        <taxon>Pseudomonadota</taxon>
        <taxon>Betaproteobacteria</taxon>
        <taxon>Burkholderiales</taxon>
        <taxon>Burkholderiaceae</taxon>
        <taxon>Cupriavidus</taxon>
    </lineage>
</organism>
<evidence type="ECO:0000256" key="2">
    <source>
        <dbReference type="ARBA" id="ARBA00023012"/>
    </source>
</evidence>
<dbReference type="Pfam" id="PF00072">
    <property type="entry name" value="Response_reg"/>
    <property type="match status" value="1"/>
</dbReference>
<evidence type="ECO:0000256" key="5">
    <source>
        <dbReference type="ARBA" id="ARBA00023163"/>
    </source>
</evidence>
<evidence type="ECO:0000256" key="3">
    <source>
        <dbReference type="ARBA" id="ARBA00023015"/>
    </source>
</evidence>
<keyword evidence="3" id="KW-0805">Transcription regulation</keyword>
<dbReference type="SMART" id="SM00342">
    <property type="entry name" value="HTH_ARAC"/>
    <property type="match status" value="1"/>
</dbReference>
<protein>
    <submittedName>
        <fullName evidence="10">Helix-turn-helix domain-containing protein</fullName>
    </submittedName>
</protein>
<dbReference type="PRINTS" id="PR00032">
    <property type="entry name" value="HTHARAC"/>
</dbReference>
<dbReference type="EMBL" id="JARJLM010000210">
    <property type="protein sequence ID" value="MDF3833742.1"/>
    <property type="molecule type" value="Genomic_DNA"/>
</dbReference>
<dbReference type="Proteomes" id="UP001216674">
    <property type="component" value="Unassembled WGS sequence"/>
</dbReference>
<feature type="compositionally biased region" description="Polar residues" evidence="7">
    <location>
        <begin position="9"/>
        <end position="24"/>
    </location>
</feature>
<dbReference type="PROSITE" id="PS00041">
    <property type="entry name" value="HTH_ARAC_FAMILY_1"/>
    <property type="match status" value="1"/>
</dbReference>
<dbReference type="PROSITE" id="PS50110">
    <property type="entry name" value="RESPONSE_REGULATORY"/>
    <property type="match status" value="1"/>
</dbReference>
<feature type="region of interest" description="Disordered" evidence="7">
    <location>
        <begin position="1"/>
        <end position="24"/>
    </location>
</feature>
<feature type="modified residue" description="4-aspartylphosphate" evidence="6">
    <location>
        <position position="82"/>
    </location>
</feature>
<keyword evidence="1 6" id="KW-0597">Phosphoprotein</keyword>
<evidence type="ECO:0000256" key="1">
    <source>
        <dbReference type="ARBA" id="ARBA00022553"/>
    </source>
</evidence>
<evidence type="ECO:0000313" key="10">
    <source>
        <dbReference type="EMBL" id="MDF3833742.1"/>
    </source>
</evidence>
<keyword evidence="2" id="KW-0902">Two-component regulatory system</keyword>
<dbReference type="InterPro" id="IPR009057">
    <property type="entry name" value="Homeodomain-like_sf"/>
</dbReference>
<evidence type="ECO:0000313" key="11">
    <source>
        <dbReference type="Proteomes" id="UP001216674"/>
    </source>
</evidence>
<dbReference type="RefSeq" id="WP_276264988.1">
    <property type="nucleotide sequence ID" value="NZ_JARJLM010000210.1"/>
</dbReference>
<evidence type="ECO:0000256" key="4">
    <source>
        <dbReference type="ARBA" id="ARBA00023125"/>
    </source>
</evidence>
<sequence length="283" mass="31153">MTAKKPHTLSGSVSHSDNGTEGNTAANGAVRAHLLIVNQRPDELRPLIELLRSDRYRVSVAFDGAQGYHRAQAHAPDLILLDVRLPGLDGFSVCRLLKAHPRTKEIPVIFLTDASSIEERLHGLRNGGVDYILKPFEPVEVLARICIHLSLAARRSSEEAVLSPSARSEDQVLVQAVARYLTDSLAATPNLAALARRFGTHEKRLSRAFREQLGKTVFEYLRESRLLLSKRLLAETSLKIVDIAAQVGFSSAANFATAFREQFSLTPRAFRHSVHGSALPPVE</sequence>
<dbReference type="InterPro" id="IPR039420">
    <property type="entry name" value="WalR-like"/>
</dbReference>
<keyword evidence="5" id="KW-0804">Transcription</keyword>
<dbReference type="Gene3D" id="1.10.10.60">
    <property type="entry name" value="Homeodomain-like"/>
    <property type="match status" value="1"/>
</dbReference>
<feature type="domain" description="HTH araC/xylS-type" evidence="8">
    <location>
        <begin position="175"/>
        <end position="273"/>
    </location>
</feature>
<dbReference type="PANTHER" id="PTHR48111:SF1">
    <property type="entry name" value="TWO-COMPONENT RESPONSE REGULATOR ORR33"/>
    <property type="match status" value="1"/>
</dbReference>
<dbReference type="InterPro" id="IPR020449">
    <property type="entry name" value="Tscrpt_reg_AraC-type_HTH"/>
</dbReference>
<proteinExistence type="predicted"/>
<dbReference type="PANTHER" id="PTHR48111">
    <property type="entry name" value="REGULATOR OF RPOS"/>
    <property type="match status" value="1"/>
</dbReference>
<dbReference type="InterPro" id="IPR011006">
    <property type="entry name" value="CheY-like_superfamily"/>
</dbReference>
<evidence type="ECO:0000256" key="6">
    <source>
        <dbReference type="PROSITE-ProRule" id="PRU00169"/>
    </source>
</evidence>
<dbReference type="Gene3D" id="3.40.50.2300">
    <property type="match status" value="1"/>
</dbReference>
<reference evidence="10 11" key="1">
    <citation type="submission" date="2023-03" db="EMBL/GenBank/DDBJ databases">
        <title>Draft assemblies of triclosan tolerant bacteria isolated from returned activated sludge.</title>
        <authorList>
            <person name="Van Hamelsveld S."/>
        </authorList>
    </citation>
    <scope>NUCLEOTIDE SEQUENCE [LARGE SCALE GENOMIC DNA]</scope>
    <source>
        <strain evidence="10 11">GW210010_S58</strain>
    </source>
</reference>